<keyword evidence="7 12" id="KW-0573">Peptidoglycan synthesis</keyword>
<name>A0A553SI91_NIACI</name>
<feature type="binding site" evidence="12">
    <location>
        <begin position="22"/>
        <end position="23"/>
    </location>
    <ligand>
        <name>phosphoenolpyruvate</name>
        <dbReference type="ChEBI" id="CHEBI:58702"/>
    </ligand>
</feature>
<keyword evidence="12" id="KW-0670">Pyruvate</keyword>
<proteinExistence type="inferred from homology"/>
<dbReference type="InterPro" id="IPR036968">
    <property type="entry name" value="Enolpyruvate_Tfrase_sf"/>
</dbReference>
<reference evidence="15" key="1">
    <citation type="submission" date="2018-10" db="EMBL/GenBank/DDBJ databases">
        <title>FDA dAtabase for Regulatory Grade micrObial Sequences (FDA-ARGOS): Supporting development and validation of Infectious Disease Dx tests.</title>
        <authorList>
            <person name="Minogue T."/>
            <person name="Wolcott M."/>
            <person name="Wasieloski L."/>
            <person name="Aguilar W."/>
            <person name="Moore D."/>
            <person name="Tallon L."/>
            <person name="Sadzewicz L."/>
            <person name="Sengamalay N."/>
            <person name="Ott S."/>
            <person name="Godinez A."/>
            <person name="Nagaraj S."/>
            <person name="Vavikolanu K."/>
            <person name="Vyas G."/>
            <person name="Nadendla S."/>
            <person name="George J."/>
            <person name="Sichtig H."/>
        </authorList>
    </citation>
    <scope>NUCLEOTIDE SEQUENCE [LARGE SCALE GENOMIC DNA]</scope>
    <source>
        <strain evidence="15">FDAARGOS_343</strain>
    </source>
</reference>
<evidence type="ECO:0000256" key="1">
    <source>
        <dbReference type="ARBA" id="ARBA00004496"/>
    </source>
</evidence>
<keyword evidence="8 12" id="KW-0131">Cell cycle</keyword>
<gene>
    <name evidence="12 14" type="primary">murA</name>
    <name evidence="14" type="ORF">CEQ21_14410</name>
</gene>
<keyword evidence="5 12" id="KW-0808">Transferase</keyword>
<dbReference type="GO" id="GO:0019277">
    <property type="term" value="P:UDP-N-acetylgalactosamine biosynthetic process"/>
    <property type="evidence" value="ECO:0007669"/>
    <property type="project" value="InterPro"/>
</dbReference>
<evidence type="ECO:0000256" key="10">
    <source>
        <dbReference type="ARBA" id="ARBA00038367"/>
    </source>
</evidence>
<evidence type="ECO:0000256" key="5">
    <source>
        <dbReference type="ARBA" id="ARBA00022679"/>
    </source>
</evidence>
<dbReference type="InterPro" id="IPR050068">
    <property type="entry name" value="MurA_subfamily"/>
</dbReference>
<dbReference type="GO" id="GO:0005737">
    <property type="term" value="C:cytoplasm"/>
    <property type="evidence" value="ECO:0007669"/>
    <property type="project" value="UniProtKB-SubCell"/>
</dbReference>
<evidence type="ECO:0000256" key="8">
    <source>
        <dbReference type="ARBA" id="ARBA00023306"/>
    </source>
</evidence>
<organism evidence="14 15">
    <name type="scientific">Niallia circulans</name>
    <name type="common">Bacillus circulans</name>
    <dbReference type="NCBI Taxonomy" id="1397"/>
    <lineage>
        <taxon>Bacteria</taxon>
        <taxon>Bacillati</taxon>
        <taxon>Bacillota</taxon>
        <taxon>Bacilli</taxon>
        <taxon>Bacillales</taxon>
        <taxon>Bacillaceae</taxon>
        <taxon>Niallia</taxon>
    </lineage>
</organism>
<dbReference type="Gene3D" id="3.65.10.10">
    <property type="entry name" value="Enolpyruvate transferase domain"/>
    <property type="match status" value="2"/>
</dbReference>
<evidence type="ECO:0000259" key="13">
    <source>
        <dbReference type="Pfam" id="PF00275"/>
    </source>
</evidence>
<evidence type="ECO:0000256" key="12">
    <source>
        <dbReference type="HAMAP-Rule" id="MF_00111"/>
    </source>
</evidence>
<comment type="caution">
    <text evidence="12">Lacks conserved residue(s) required for the propagation of feature annotation.</text>
</comment>
<dbReference type="Pfam" id="PF00275">
    <property type="entry name" value="EPSP_synthase"/>
    <property type="match status" value="1"/>
</dbReference>
<dbReference type="GO" id="GO:0008360">
    <property type="term" value="P:regulation of cell shape"/>
    <property type="evidence" value="ECO:0007669"/>
    <property type="project" value="UniProtKB-KW"/>
</dbReference>
<keyword evidence="4 12" id="KW-0132">Cell division</keyword>
<evidence type="ECO:0000256" key="9">
    <source>
        <dbReference type="ARBA" id="ARBA00023316"/>
    </source>
</evidence>
<dbReference type="EMBL" id="RIBP01000004">
    <property type="protein sequence ID" value="TRZ36705.1"/>
    <property type="molecule type" value="Genomic_DNA"/>
</dbReference>
<keyword evidence="6 12" id="KW-0133">Cell shape</keyword>
<dbReference type="InterPro" id="IPR001986">
    <property type="entry name" value="Enolpyruvate_Tfrase_dom"/>
</dbReference>
<feature type="binding site" evidence="12">
    <location>
        <position position="93"/>
    </location>
    <ligand>
        <name>UDP-N-acetyl-alpha-D-glucosamine</name>
        <dbReference type="ChEBI" id="CHEBI:57705"/>
    </ligand>
</feature>
<dbReference type="PANTHER" id="PTHR43783">
    <property type="entry name" value="UDP-N-ACETYLGLUCOSAMINE 1-CARBOXYVINYLTRANSFERASE"/>
    <property type="match status" value="1"/>
</dbReference>
<dbReference type="GO" id="GO:0008760">
    <property type="term" value="F:UDP-N-acetylglucosamine 1-carboxyvinyltransferase activity"/>
    <property type="evidence" value="ECO:0007669"/>
    <property type="project" value="UniProtKB-UniRule"/>
</dbReference>
<dbReference type="CDD" id="cd01555">
    <property type="entry name" value="UdpNAET"/>
    <property type="match status" value="1"/>
</dbReference>
<feature type="modified residue" description="2-(S-cysteinyl)pyruvic acid O-phosphothioketal" evidence="12">
    <location>
        <position position="117"/>
    </location>
</feature>
<dbReference type="UniPathway" id="UPA00219"/>
<evidence type="ECO:0000256" key="11">
    <source>
        <dbReference type="ARBA" id="ARBA00047527"/>
    </source>
</evidence>
<dbReference type="GO" id="GO:0071555">
    <property type="term" value="P:cell wall organization"/>
    <property type="evidence" value="ECO:0007669"/>
    <property type="project" value="UniProtKB-KW"/>
</dbReference>
<dbReference type="PANTHER" id="PTHR43783:SF1">
    <property type="entry name" value="UDP-N-ACETYLGLUCOSAMINE 1-CARBOXYVINYLTRANSFERASE"/>
    <property type="match status" value="1"/>
</dbReference>
<evidence type="ECO:0000313" key="14">
    <source>
        <dbReference type="EMBL" id="TRZ36705.1"/>
    </source>
</evidence>
<evidence type="ECO:0000256" key="3">
    <source>
        <dbReference type="ARBA" id="ARBA00022490"/>
    </source>
</evidence>
<feature type="binding site" evidence="12">
    <location>
        <position position="306"/>
    </location>
    <ligand>
        <name>UDP-N-acetyl-alpha-D-glucosamine</name>
        <dbReference type="ChEBI" id="CHEBI:57705"/>
    </ligand>
</feature>
<comment type="pathway">
    <text evidence="2 12">Cell wall biogenesis; peptidoglycan biosynthesis.</text>
</comment>
<dbReference type="NCBIfam" id="NF006873">
    <property type="entry name" value="PRK09369.1"/>
    <property type="match status" value="1"/>
</dbReference>
<keyword evidence="9 12" id="KW-0961">Cell wall biogenesis/degradation</keyword>
<evidence type="ECO:0000256" key="6">
    <source>
        <dbReference type="ARBA" id="ARBA00022960"/>
    </source>
</evidence>
<feature type="binding site" evidence="12">
    <location>
        <position position="328"/>
    </location>
    <ligand>
        <name>UDP-N-acetyl-alpha-D-glucosamine</name>
        <dbReference type="ChEBI" id="CHEBI:57705"/>
    </ligand>
</feature>
<comment type="similarity">
    <text evidence="10 12">Belongs to the EPSP synthase family. MurA subfamily.</text>
</comment>
<comment type="caution">
    <text evidence="14">The sequence shown here is derived from an EMBL/GenBank/DDBJ whole genome shotgun (WGS) entry which is preliminary data.</text>
</comment>
<dbReference type="InterPro" id="IPR013792">
    <property type="entry name" value="RNA3'P_cycl/enolpyr_Trfase_a/b"/>
</dbReference>
<dbReference type="STRING" id="1397.ABW02_25955"/>
<dbReference type="InterPro" id="IPR005750">
    <property type="entry name" value="UDP_GlcNAc_COvinyl_MurA"/>
</dbReference>
<dbReference type="EC" id="2.5.1.7" evidence="12"/>
<dbReference type="Proteomes" id="UP000319837">
    <property type="component" value="Unassembled WGS sequence"/>
</dbReference>
<evidence type="ECO:0000256" key="2">
    <source>
        <dbReference type="ARBA" id="ARBA00004752"/>
    </source>
</evidence>
<accession>A0A553SI91</accession>
<sequence>MDKIIVRGGKRLNGTVKVEGAKNAVLPVIAATLLASDGKSIIKSVPTLSDVYTINEVLRFLNADVSFANNEVTVDASKELSVEAPFEYVRKMRASVLVMGSLLARNGHARVALPGGCAIGSRPIDQHLKGFEAMGAKVQVGNGFIEASVEDRLQGAKIYLDFPSVGATENIMMAATLAEGTTIIENVAKEPEIVDLANFLNAMGAKVKGAGTGTLHIEGVEKLYGAEHTIIPDRIEAGTFLVAAAITGGNVLVQGAVPEHLSSLIAKMEEMGVVFKEEEDGLRVISAENLKAVDIKTMPHPGFPTDMQSQMMALLLRAQGTSMITETVFENRFMHVEEFRRMNGDVKIEGRSVIMNGPTNLQGAEVAATDLRAAAALILSGLVAEGITRVTELKHLDRGYVNFHQKLAAIGADIERVTEEEQVTLSATYVADLNA</sequence>
<feature type="binding site" evidence="12">
    <location>
        <begin position="122"/>
        <end position="126"/>
    </location>
    <ligand>
        <name>UDP-N-acetyl-alpha-D-glucosamine</name>
        <dbReference type="ChEBI" id="CHEBI:57705"/>
    </ligand>
</feature>
<feature type="domain" description="Enolpyruvate transferase" evidence="13">
    <location>
        <begin position="6"/>
        <end position="407"/>
    </location>
</feature>
<dbReference type="NCBIfam" id="TIGR01072">
    <property type="entry name" value="murA"/>
    <property type="match status" value="1"/>
</dbReference>
<evidence type="ECO:0000313" key="15">
    <source>
        <dbReference type="Proteomes" id="UP000319837"/>
    </source>
</evidence>
<comment type="function">
    <text evidence="12">Cell wall formation. Adds enolpyruvyl to UDP-N-acetylglucosamine.</text>
</comment>
<dbReference type="GO" id="GO:0009252">
    <property type="term" value="P:peptidoglycan biosynthetic process"/>
    <property type="evidence" value="ECO:0007669"/>
    <property type="project" value="UniProtKB-UniRule"/>
</dbReference>
<feature type="active site" description="Proton donor" evidence="12">
    <location>
        <position position="117"/>
    </location>
</feature>
<dbReference type="HAMAP" id="MF_00111">
    <property type="entry name" value="MurA"/>
    <property type="match status" value="1"/>
</dbReference>
<dbReference type="RefSeq" id="WP_185765112.1">
    <property type="nucleotide sequence ID" value="NZ_RIBP01000004.1"/>
</dbReference>
<dbReference type="AlphaFoldDB" id="A0A553SI91"/>
<comment type="subcellular location">
    <subcellularLocation>
        <location evidence="1 12">Cytoplasm</location>
    </subcellularLocation>
</comment>
<dbReference type="GO" id="GO:0051301">
    <property type="term" value="P:cell division"/>
    <property type="evidence" value="ECO:0007669"/>
    <property type="project" value="UniProtKB-KW"/>
</dbReference>
<protein>
    <recommendedName>
        <fullName evidence="12">UDP-N-acetylglucosamine 1-carboxyvinyltransferase</fullName>
        <ecNumber evidence="12">2.5.1.7</ecNumber>
    </recommendedName>
    <alternativeName>
        <fullName evidence="12">Enoylpyruvate transferase</fullName>
    </alternativeName>
    <alternativeName>
        <fullName evidence="12">UDP-N-acetylglucosamine enolpyruvyl transferase</fullName>
        <shortName evidence="12">EPT</shortName>
    </alternativeName>
</protein>
<evidence type="ECO:0000256" key="4">
    <source>
        <dbReference type="ARBA" id="ARBA00022618"/>
    </source>
</evidence>
<dbReference type="FunFam" id="3.65.10.10:FF:000001">
    <property type="entry name" value="UDP-N-acetylglucosamine 1-carboxyvinyltransferase"/>
    <property type="match status" value="1"/>
</dbReference>
<comment type="catalytic activity">
    <reaction evidence="11 12">
        <text>phosphoenolpyruvate + UDP-N-acetyl-alpha-D-glucosamine = UDP-N-acetyl-3-O-(1-carboxyvinyl)-alpha-D-glucosamine + phosphate</text>
        <dbReference type="Rhea" id="RHEA:18681"/>
        <dbReference type="ChEBI" id="CHEBI:43474"/>
        <dbReference type="ChEBI" id="CHEBI:57705"/>
        <dbReference type="ChEBI" id="CHEBI:58702"/>
        <dbReference type="ChEBI" id="CHEBI:68483"/>
        <dbReference type="EC" id="2.5.1.7"/>
    </reaction>
</comment>
<dbReference type="NCBIfam" id="NF009470">
    <property type="entry name" value="PRK12830.1"/>
    <property type="match status" value="1"/>
</dbReference>
<keyword evidence="3 12" id="KW-0963">Cytoplasm</keyword>
<dbReference type="SUPFAM" id="SSF55205">
    <property type="entry name" value="EPT/RTPC-like"/>
    <property type="match status" value="1"/>
</dbReference>
<evidence type="ECO:0000256" key="7">
    <source>
        <dbReference type="ARBA" id="ARBA00022984"/>
    </source>
</evidence>